<comment type="caution">
    <text evidence="1">The sequence shown here is derived from an EMBL/GenBank/DDBJ whole genome shotgun (WGS) entry which is preliminary data.</text>
</comment>
<proteinExistence type="predicted"/>
<accession>A0A1J5QHW5</accession>
<dbReference type="AlphaFoldDB" id="A0A1J5QHW5"/>
<evidence type="ECO:0000313" key="1">
    <source>
        <dbReference type="EMBL" id="OIQ79588.1"/>
    </source>
</evidence>
<gene>
    <name evidence="1" type="ORF">GALL_386640</name>
</gene>
<organism evidence="1">
    <name type="scientific">mine drainage metagenome</name>
    <dbReference type="NCBI Taxonomy" id="410659"/>
    <lineage>
        <taxon>unclassified sequences</taxon>
        <taxon>metagenomes</taxon>
        <taxon>ecological metagenomes</taxon>
    </lineage>
</organism>
<name>A0A1J5QHW5_9ZZZZ</name>
<protein>
    <submittedName>
        <fullName evidence="1">Uncharacterized protein</fullName>
    </submittedName>
</protein>
<sequence>MSYFADALPFEPGTRMTNVWRMKRENDTFDDHVVTVHLIILGEDQDGDLEGTFLTRFLPFHTGGFSGVDPRGRPWLVVVQHGSIDESSLLVEGEDPYWALRNAMERAVAYNPEARVWVELCLIRKDLLGAYREDLQAASKAKGWLTSELIWGLLAEMCGVSLHDVAAGYAKGGRLS</sequence>
<dbReference type="EMBL" id="MLJW01001189">
    <property type="protein sequence ID" value="OIQ79588.1"/>
    <property type="molecule type" value="Genomic_DNA"/>
</dbReference>
<reference evidence="1" key="1">
    <citation type="submission" date="2016-10" db="EMBL/GenBank/DDBJ databases">
        <title>Sequence of Gallionella enrichment culture.</title>
        <authorList>
            <person name="Poehlein A."/>
            <person name="Muehling M."/>
            <person name="Daniel R."/>
        </authorList>
    </citation>
    <scope>NUCLEOTIDE SEQUENCE</scope>
</reference>